<evidence type="ECO:0000313" key="3">
    <source>
        <dbReference type="EMBL" id="SFZ93942.1"/>
    </source>
</evidence>
<organism evidence="3 4">
    <name type="scientific">Flaviramulus basaltis</name>
    <dbReference type="NCBI Taxonomy" id="369401"/>
    <lineage>
        <taxon>Bacteria</taxon>
        <taxon>Pseudomonadati</taxon>
        <taxon>Bacteroidota</taxon>
        <taxon>Flavobacteriia</taxon>
        <taxon>Flavobacteriales</taxon>
        <taxon>Flavobacteriaceae</taxon>
        <taxon>Flaviramulus</taxon>
    </lineage>
</organism>
<dbReference type="OrthoDB" id="1158605at2"/>
<accession>A0A1K2INR7</accession>
<dbReference type="EMBL" id="FPKV01000003">
    <property type="protein sequence ID" value="SFZ93942.1"/>
    <property type="molecule type" value="Genomic_DNA"/>
</dbReference>
<evidence type="ECO:0000256" key="2">
    <source>
        <dbReference type="SAM" id="SignalP"/>
    </source>
</evidence>
<feature type="coiled-coil region" evidence="1">
    <location>
        <begin position="133"/>
        <end position="170"/>
    </location>
</feature>
<reference evidence="3 4" key="1">
    <citation type="submission" date="2016-10" db="EMBL/GenBank/DDBJ databases">
        <authorList>
            <person name="de Groot N.N."/>
        </authorList>
    </citation>
    <scope>NUCLEOTIDE SEQUENCE [LARGE SCALE GENOMIC DNA]</scope>
    <source>
        <strain evidence="3 4">DSM 18180</strain>
    </source>
</reference>
<keyword evidence="2" id="KW-0732">Signal</keyword>
<gene>
    <name evidence="3" type="ORF">SAMN05428642_103442</name>
</gene>
<feature type="chain" id="PRO_5012227856" description="DUF4398 domain-containing protein" evidence="2">
    <location>
        <begin position="19"/>
        <end position="246"/>
    </location>
</feature>
<evidence type="ECO:0000313" key="4">
    <source>
        <dbReference type="Proteomes" id="UP000182544"/>
    </source>
</evidence>
<dbReference type="Proteomes" id="UP000182544">
    <property type="component" value="Unassembled WGS sequence"/>
</dbReference>
<protein>
    <recommendedName>
        <fullName evidence="5">DUF4398 domain-containing protein</fullName>
    </recommendedName>
</protein>
<feature type="signal peptide" evidence="2">
    <location>
        <begin position="1"/>
        <end position="18"/>
    </location>
</feature>
<name>A0A1K2INR7_9FLAO</name>
<evidence type="ECO:0008006" key="5">
    <source>
        <dbReference type="Google" id="ProtNLM"/>
    </source>
</evidence>
<dbReference type="AlphaFoldDB" id="A0A1K2INR7"/>
<dbReference type="RefSeq" id="WP_072403044.1">
    <property type="nucleotide sequence ID" value="NZ_FPKV01000003.1"/>
</dbReference>
<proteinExistence type="predicted"/>
<keyword evidence="4" id="KW-1185">Reference proteome</keyword>
<keyword evidence="1" id="KW-0175">Coiled coil</keyword>
<evidence type="ECO:0000256" key="1">
    <source>
        <dbReference type="SAM" id="Coils"/>
    </source>
</evidence>
<sequence>MKNFFLFFALLASLIINAQSNCDDANSYIVNAYSHVKDAYEANNISHLKYFANRSLESYKLSKKSLKDCGCKTALELADKSIELLAKVEGVETYEDGRFYVKRARDVSKECIIEIDKCAVETDNIDVTENTTLNDLQNEQLKLKQQQDALKQKEEEIKMQMAQQKEKELTLKKEQLIFSYKSAIVLNIKTYNESLKICDCNHEIIKDNENTENLSIESVEYIKNHYNNSLKTLASGYLAELNSCNK</sequence>